<keyword evidence="7 8" id="KW-0411">Iron-sulfur</keyword>
<accession>A0A7X4LK63</accession>
<dbReference type="Pfam" id="PF13375">
    <property type="entry name" value="RnfC_N"/>
    <property type="match status" value="1"/>
</dbReference>
<dbReference type="GO" id="GO:0009055">
    <property type="term" value="F:electron transfer activity"/>
    <property type="evidence" value="ECO:0007669"/>
    <property type="project" value="InterPro"/>
</dbReference>
<keyword evidence="4 8" id="KW-0677">Repeat</keyword>
<feature type="compositionally biased region" description="Basic and acidic residues" evidence="9">
    <location>
        <begin position="463"/>
        <end position="491"/>
    </location>
</feature>
<feature type="binding site" evidence="8">
    <location>
        <position position="421"/>
    </location>
    <ligand>
        <name>[4Fe-4S] cluster</name>
        <dbReference type="ChEBI" id="CHEBI:49883"/>
        <label>2</label>
    </ligand>
</feature>
<feature type="compositionally biased region" description="Basic and acidic residues" evidence="9">
    <location>
        <begin position="884"/>
        <end position="906"/>
    </location>
</feature>
<evidence type="ECO:0000256" key="6">
    <source>
        <dbReference type="ARBA" id="ARBA00023004"/>
    </source>
</evidence>
<evidence type="ECO:0000256" key="3">
    <source>
        <dbReference type="ARBA" id="ARBA00022723"/>
    </source>
</evidence>
<evidence type="ECO:0000256" key="4">
    <source>
        <dbReference type="ARBA" id="ARBA00022737"/>
    </source>
</evidence>
<feature type="binding site" evidence="8">
    <location>
        <position position="382"/>
    </location>
    <ligand>
        <name>[4Fe-4S] cluster</name>
        <dbReference type="ChEBI" id="CHEBI:49883"/>
        <label>1</label>
    </ligand>
</feature>
<comment type="similarity">
    <text evidence="8">Belongs to the 4Fe4S bacterial-type ferredoxin family. RnfC subfamily.</text>
</comment>
<evidence type="ECO:0000256" key="2">
    <source>
        <dbReference type="ARBA" id="ARBA00022485"/>
    </source>
</evidence>
<evidence type="ECO:0000313" key="12">
    <source>
        <dbReference type="Proteomes" id="UP000462621"/>
    </source>
</evidence>
<evidence type="ECO:0000256" key="9">
    <source>
        <dbReference type="SAM" id="MobiDB-lite"/>
    </source>
</evidence>
<feature type="binding site" evidence="8">
    <location>
        <position position="379"/>
    </location>
    <ligand>
        <name>[4Fe-4S] cluster</name>
        <dbReference type="ChEBI" id="CHEBI:49883"/>
        <label>1</label>
    </ligand>
</feature>
<dbReference type="AlphaFoldDB" id="A0A7X4LK63"/>
<proteinExistence type="inferred from homology"/>
<keyword evidence="8" id="KW-0472">Membrane</keyword>
<reference evidence="11 12" key="1">
    <citation type="submission" date="2019-10" db="EMBL/GenBank/DDBJ databases">
        <title>Vibrio sp. nov. isolated from a shrimp pond.</title>
        <authorList>
            <person name="Gomez-Gil B."/>
            <person name="Enciso-Ibarra J."/>
            <person name="Enciso-Ibarra K."/>
            <person name="Bolan-Mejia C."/>
        </authorList>
    </citation>
    <scope>NUCLEOTIDE SEQUENCE [LARGE SCALE GENOMIC DNA]</scope>
    <source>
        <strain evidence="11 12">CAIM 722</strain>
    </source>
</reference>
<feature type="binding site" evidence="8">
    <location>
        <position position="428"/>
    </location>
    <ligand>
        <name>[4Fe-4S] cluster</name>
        <dbReference type="ChEBI" id="CHEBI:49883"/>
        <label>1</label>
    </ligand>
</feature>
<comment type="function">
    <text evidence="8">Part of a membrane-bound complex that couples electron transfer with translocation of ions across the membrane.</text>
</comment>
<feature type="compositionally biased region" description="Basic and acidic residues" evidence="9">
    <location>
        <begin position="551"/>
        <end position="560"/>
    </location>
</feature>
<dbReference type="GO" id="GO:0022900">
    <property type="term" value="P:electron transport chain"/>
    <property type="evidence" value="ECO:0007669"/>
    <property type="project" value="UniProtKB-UniRule"/>
</dbReference>
<feature type="compositionally biased region" description="Low complexity" evidence="9">
    <location>
        <begin position="670"/>
        <end position="690"/>
    </location>
</feature>
<organism evidence="11 12">
    <name type="scientific">Vibrio eleionomae</name>
    <dbReference type="NCBI Taxonomy" id="2653505"/>
    <lineage>
        <taxon>Bacteria</taxon>
        <taxon>Pseudomonadati</taxon>
        <taxon>Pseudomonadota</taxon>
        <taxon>Gammaproteobacteria</taxon>
        <taxon>Vibrionales</taxon>
        <taxon>Vibrionaceae</taxon>
        <taxon>Vibrio</taxon>
    </lineage>
</organism>
<keyword evidence="3 8" id="KW-0479">Metal-binding</keyword>
<name>A0A7X4LK63_9VIBR</name>
<feature type="domain" description="4Fe-4S ferredoxin-type" evidence="10">
    <location>
        <begin position="370"/>
        <end position="399"/>
    </location>
</feature>
<dbReference type="InterPro" id="IPR017900">
    <property type="entry name" value="4Fe4S_Fe_S_CS"/>
</dbReference>
<keyword evidence="6 8" id="KW-0408">Iron</keyword>
<dbReference type="InterPro" id="IPR010208">
    <property type="entry name" value="Ion_transpt_RnfC/RsxC"/>
</dbReference>
<keyword evidence="8" id="KW-1003">Cell membrane</keyword>
<dbReference type="Gene3D" id="3.30.70.20">
    <property type="match status" value="1"/>
</dbReference>
<sequence>MLSLIEQIKSGKIWDFPGGIHPPENKKQSTKTPLAEAKIPDELILPLKQHIGRAGDLLVEPGMKVLKGQPLTRCNTAFTVPVHAPTSGIITAIEPRTVAHPSGLAEPCIVIQPDFADQWTELFPQPNYRDQSPLDLIELVRKAGISGMGGAGFPTARKIESGQSKIDILIVNAAECEPYITADDALMREYADEIISGIQIVEHILAPKLTIIGIEDNKPQAVAALEKAAQGFDNIVIRVVPTKYPSGGAKQLIKILTNLEVPSGGRSSDIGQMVMNVGTIQAIKRAIFDGEPLIRRVVTLTGKAFKRPQNVWALLGTPIQSLLDEFGYKEDKKLPRLIMGGPLMGFTLPHAQVPITKIANCILAPTRREIAPAKEELACIRCSACADACPASLLPQQLYWHAKAEEYEKCESLDLKDCIECGACAYVCPSDIPLVQYYRQAKAEIRTRRIEAEAAERAKQRFEEKKARMERDKAERENRFKKAAENRRAEMTKSSGGDDAVAAAIARVKAQKAQAANEPQVKPAVAAAIAKAKAKQAEAMQNGAEQPDNSEMAKLREERKRQARERKAKAAQEQPAQQEESDSNGKKDAVAAAIARAKARKAAQQAESTDVQPDSESVERDAAQDPKKAAVAAAIARAKARKAAQQTELTDVQPDSESVETDTAQDPKKAAVAAAIARAKARKAAQQAEATDVQPDSESVETDTEPDPKKAAVAAAIARAKARKAAQQAEATDVQPDSESVEPDAAQDPKKAAVTAAIARAKARKAAQQAESTDVHPDSESVEPDAAQDPKKAAVAAAIARAKARKAAQQAEATDVQPDSESVEDDTEPDPKKAAVAAAIARAKARKAARENEIAAESAEDTTDTAAEEKTAAVASAVAKAKARKVEQERASIKEHDTSGQDDPKKAAVAAAIARAKARKAQKEQNDMNDSEENN</sequence>
<keyword evidence="5 8" id="KW-0249">Electron transport</keyword>
<gene>
    <name evidence="11" type="primary">rsxC</name>
    <name evidence="8" type="synonym">rnfC</name>
    <name evidence="11" type="ORF">F9817_09455</name>
</gene>
<dbReference type="EMBL" id="WEKT01000013">
    <property type="protein sequence ID" value="MZI93424.1"/>
    <property type="molecule type" value="Genomic_DNA"/>
</dbReference>
<dbReference type="Pfam" id="PF12838">
    <property type="entry name" value="Fer4_7"/>
    <property type="match status" value="1"/>
</dbReference>
<feature type="compositionally biased region" description="Basic and acidic residues" evidence="9">
    <location>
        <begin position="617"/>
        <end position="628"/>
    </location>
</feature>
<feature type="region of interest" description="Disordered" evidence="9">
    <location>
        <begin position="463"/>
        <end position="498"/>
    </location>
</feature>
<dbReference type="PANTHER" id="PTHR43034">
    <property type="entry name" value="ION-TRANSLOCATING OXIDOREDUCTASE COMPLEX SUBUNIT C"/>
    <property type="match status" value="1"/>
</dbReference>
<keyword evidence="1 8" id="KW-0813">Transport</keyword>
<dbReference type="PROSITE" id="PS51379">
    <property type="entry name" value="4FE4S_FER_2"/>
    <property type="match status" value="2"/>
</dbReference>
<feature type="compositionally biased region" description="Low complexity" evidence="9">
    <location>
        <begin position="711"/>
        <end position="731"/>
    </location>
</feature>
<feature type="binding site" evidence="8">
    <location>
        <position position="418"/>
    </location>
    <ligand>
        <name>[4Fe-4S] cluster</name>
        <dbReference type="ChEBI" id="CHEBI:49883"/>
        <label>2</label>
    </ligand>
</feature>
<dbReference type="GO" id="GO:0046872">
    <property type="term" value="F:metal ion binding"/>
    <property type="evidence" value="ECO:0007669"/>
    <property type="project" value="UniProtKB-KW"/>
</dbReference>
<evidence type="ECO:0000313" key="11">
    <source>
        <dbReference type="EMBL" id="MZI93424.1"/>
    </source>
</evidence>
<evidence type="ECO:0000256" key="1">
    <source>
        <dbReference type="ARBA" id="ARBA00022448"/>
    </source>
</evidence>
<feature type="compositionally biased region" description="Polar residues" evidence="9">
    <location>
        <begin position="645"/>
        <end position="664"/>
    </location>
</feature>
<comment type="subunit">
    <text evidence="8">The complex is composed of six subunits: RnfA, RnfB, RnfC, RnfD, RnfE and RnfG.</text>
</comment>
<feature type="domain" description="4Fe-4S ferredoxin-type" evidence="10">
    <location>
        <begin position="409"/>
        <end position="438"/>
    </location>
</feature>
<dbReference type="Gene3D" id="3.40.50.11540">
    <property type="entry name" value="NADH-ubiquinone oxidoreductase 51kDa subunit"/>
    <property type="match status" value="1"/>
</dbReference>
<dbReference type="InterPro" id="IPR017896">
    <property type="entry name" value="4Fe4S_Fe-S-bd"/>
</dbReference>
<dbReference type="InterPro" id="IPR026902">
    <property type="entry name" value="RnfC_N"/>
</dbReference>
<dbReference type="InterPro" id="IPR037225">
    <property type="entry name" value="Nuo51_FMN-bd_sf"/>
</dbReference>
<feature type="compositionally biased region" description="Low complexity" evidence="9">
    <location>
        <begin position="590"/>
        <end position="606"/>
    </location>
</feature>
<dbReference type="RefSeq" id="WP_161154825.1">
    <property type="nucleotide sequence ID" value="NZ_WEKT01000013.1"/>
</dbReference>
<dbReference type="NCBIfam" id="NF003454">
    <property type="entry name" value="PRK05035.1"/>
    <property type="match status" value="1"/>
</dbReference>
<comment type="caution">
    <text evidence="11">The sequence shown here is derived from an EMBL/GenBank/DDBJ whole genome shotgun (WGS) entry which is preliminary data.</text>
</comment>
<comment type="subcellular location">
    <subcellularLocation>
        <location evidence="8">Cell inner membrane</location>
        <topology evidence="8">Peripheral membrane protein</topology>
    </subcellularLocation>
</comment>
<dbReference type="FunFam" id="3.30.70.20:FF:000044">
    <property type="entry name" value="Ion-translocating oxidoreductase complex subunit C"/>
    <property type="match status" value="1"/>
</dbReference>
<dbReference type="InterPro" id="IPR011538">
    <property type="entry name" value="Nuo51_FMN-bd"/>
</dbReference>
<evidence type="ECO:0000256" key="8">
    <source>
        <dbReference type="HAMAP-Rule" id="MF_00461"/>
    </source>
</evidence>
<dbReference type="NCBIfam" id="TIGR01945">
    <property type="entry name" value="rnfC"/>
    <property type="match status" value="1"/>
</dbReference>
<keyword evidence="2 8" id="KW-0004">4Fe-4S</keyword>
<dbReference type="GO" id="GO:0051539">
    <property type="term" value="F:4 iron, 4 sulfur cluster binding"/>
    <property type="evidence" value="ECO:0007669"/>
    <property type="project" value="UniProtKB-KW"/>
</dbReference>
<dbReference type="Pfam" id="PF01512">
    <property type="entry name" value="Complex1_51K"/>
    <property type="match status" value="1"/>
</dbReference>
<dbReference type="HAMAP" id="MF_00461">
    <property type="entry name" value="RsxC_RnfC"/>
    <property type="match status" value="1"/>
</dbReference>
<evidence type="ECO:0000256" key="7">
    <source>
        <dbReference type="ARBA" id="ARBA00023014"/>
    </source>
</evidence>
<feature type="compositionally biased region" description="Low complexity" evidence="9">
    <location>
        <begin position="793"/>
        <end position="813"/>
    </location>
</feature>
<dbReference type="SUPFAM" id="SSF46548">
    <property type="entry name" value="alpha-helical ferredoxin"/>
    <property type="match status" value="1"/>
</dbReference>
<dbReference type="GO" id="GO:0005886">
    <property type="term" value="C:plasma membrane"/>
    <property type="evidence" value="ECO:0007669"/>
    <property type="project" value="UniProtKB-SubCell"/>
</dbReference>
<dbReference type="PANTHER" id="PTHR43034:SF2">
    <property type="entry name" value="ION-TRANSLOCATING OXIDOREDUCTASE COMPLEX SUBUNIT C"/>
    <property type="match status" value="1"/>
</dbReference>
<dbReference type="SUPFAM" id="SSF142019">
    <property type="entry name" value="Nqo1 FMN-binding domain-like"/>
    <property type="match status" value="1"/>
</dbReference>
<feature type="region of interest" description="Disordered" evidence="9">
    <location>
        <begin position="538"/>
        <end position="935"/>
    </location>
</feature>
<comment type="cofactor">
    <cofactor evidence="8">
        <name>[4Fe-4S] cluster</name>
        <dbReference type="ChEBI" id="CHEBI:49883"/>
    </cofactor>
    <text evidence="8">Binds 2 [4Fe-4S] clusters per subunit.</text>
</comment>
<evidence type="ECO:0000256" key="5">
    <source>
        <dbReference type="ARBA" id="ARBA00022982"/>
    </source>
</evidence>
<dbReference type="EC" id="7.-.-.-" evidence="8"/>
<feature type="compositionally biased region" description="Low complexity" evidence="9">
    <location>
        <begin position="752"/>
        <end position="770"/>
    </location>
</feature>
<feature type="binding site" evidence="8">
    <location>
        <position position="389"/>
    </location>
    <ligand>
        <name>[4Fe-4S] cluster</name>
        <dbReference type="ChEBI" id="CHEBI:49883"/>
        <label>2</label>
    </ligand>
</feature>
<keyword evidence="8" id="KW-0997">Cell inner membrane</keyword>
<keyword evidence="12" id="KW-1185">Reference proteome</keyword>
<evidence type="ECO:0000259" key="10">
    <source>
        <dbReference type="PROSITE" id="PS51379"/>
    </source>
</evidence>
<feature type="binding site" evidence="8">
    <location>
        <position position="424"/>
    </location>
    <ligand>
        <name>[4Fe-4S] cluster</name>
        <dbReference type="ChEBI" id="CHEBI:49883"/>
        <label>2</label>
    </ligand>
</feature>
<feature type="binding site" evidence="8">
    <location>
        <position position="385"/>
    </location>
    <ligand>
        <name>[4Fe-4S] cluster</name>
        <dbReference type="ChEBI" id="CHEBI:49883"/>
        <label>1</label>
    </ligand>
</feature>
<keyword evidence="8" id="KW-1278">Translocase</keyword>
<protein>
    <recommendedName>
        <fullName evidence="8">Ion-translocating oxidoreductase complex subunit C</fullName>
        <ecNumber evidence="8">7.-.-.-</ecNumber>
    </recommendedName>
    <alternativeName>
        <fullName evidence="8">Rnf electron transport complex subunit C</fullName>
    </alternativeName>
</protein>
<dbReference type="Proteomes" id="UP000462621">
    <property type="component" value="Unassembled WGS sequence"/>
</dbReference>
<dbReference type="PROSITE" id="PS00198">
    <property type="entry name" value="4FE4S_FER_1"/>
    <property type="match status" value="1"/>
</dbReference>